<evidence type="ECO:0000313" key="4">
    <source>
        <dbReference type="Proteomes" id="UP000800303"/>
    </source>
</evidence>
<evidence type="ECO:0000313" key="3">
    <source>
        <dbReference type="EMBL" id="NGZ74837.1"/>
    </source>
</evidence>
<dbReference type="Gene3D" id="1.10.10.2520">
    <property type="entry name" value="Cell wall hydrolase SleB, domain 1"/>
    <property type="match status" value="1"/>
</dbReference>
<proteinExistence type="predicted"/>
<keyword evidence="4" id="KW-1185">Reference proteome</keyword>
<sequence>MGACELTDVVFDEVLHPEFIARTAAWTQQEETQQISSADKQQEERQPAVKAKTVIKKNPETKTTASSKTAQSETSSNVSKQHKSDKQTAASTTVSAQKNQKSASAAQADRKKEDSAPARQAIVKEAATSHTPPKKLFFTQTALLSQDQASQATWSYALSKEDLLLLERIVMAEAEGEPYAGKVAVANVVLNRLRSANYPDTIRDVIYQRYQFSPVQNGRFDRVVPSEDSVKAAAEALNGRKEVTDDTYYFVSMELATDMTIPNTRTPVKKIGHHTFFK</sequence>
<feature type="compositionally biased region" description="Low complexity" evidence="1">
    <location>
        <begin position="61"/>
        <end position="76"/>
    </location>
</feature>
<organism evidence="3 4">
    <name type="scientific">Saccharibacillus alkalitolerans</name>
    <dbReference type="NCBI Taxonomy" id="2705290"/>
    <lineage>
        <taxon>Bacteria</taxon>
        <taxon>Bacillati</taxon>
        <taxon>Bacillota</taxon>
        <taxon>Bacilli</taxon>
        <taxon>Bacillales</taxon>
        <taxon>Paenibacillaceae</taxon>
        <taxon>Saccharibacillus</taxon>
    </lineage>
</organism>
<feature type="domain" description="Cell wall hydrolase SleB" evidence="2">
    <location>
        <begin position="176"/>
        <end position="277"/>
    </location>
</feature>
<comment type="caution">
    <text evidence="3">The sequence shown here is derived from an EMBL/GenBank/DDBJ whole genome shotgun (WGS) entry which is preliminary data.</text>
</comment>
<feature type="region of interest" description="Disordered" evidence="1">
    <location>
        <begin position="28"/>
        <end position="118"/>
    </location>
</feature>
<dbReference type="EMBL" id="JAAFGS010000002">
    <property type="protein sequence ID" value="NGZ74837.1"/>
    <property type="molecule type" value="Genomic_DNA"/>
</dbReference>
<accession>A0ABX0F2P1</accession>
<dbReference type="InterPro" id="IPR042047">
    <property type="entry name" value="SleB_dom1"/>
</dbReference>
<name>A0ABX0F2P1_9BACL</name>
<dbReference type="Proteomes" id="UP000800303">
    <property type="component" value="Unassembled WGS sequence"/>
</dbReference>
<keyword evidence="3" id="KW-0378">Hydrolase</keyword>
<feature type="compositionally biased region" description="Low complexity" evidence="1">
    <location>
        <begin position="95"/>
        <end position="107"/>
    </location>
</feature>
<evidence type="ECO:0000259" key="2">
    <source>
        <dbReference type="Pfam" id="PF07486"/>
    </source>
</evidence>
<dbReference type="GO" id="GO:0016787">
    <property type="term" value="F:hydrolase activity"/>
    <property type="evidence" value="ECO:0007669"/>
    <property type="project" value="UniProtKB-KW"/>
</dbReference>
<gene>
    <name evidence="3" type="ORF">GYN08_05850</name>
</gene>
<dbReference type="InterPro" id="IPR011105">
    <property type="entry name" value="Cell_wall_hydrolase_SleB"/>
</dbReference>
<protein>
    <submittedName>
        <fullName evidence="3">Cell wall hydrolase</fullName>
    </submittedName>
</protein>
<reference evidence="3 4" key="1">
    <citation type="submission" date="2020-01" db="EMBL/GenBank/DDBJ databases">
        <title>Polyphasic characterisation and genomic insights into a novel alkali tolerant bacterium VR-M41.</title>
        <authorList>
            <person name="Vemuluri V.R."/>
        </authorList>
    </citation>
    <scope>NUCLEOTIDE SEQUENCE [LARGE SCALE GENOMIC DNA]</scope>
    <source>
        <strain evidence="3 4">VR-M41</strain>
    </source>
</reference>
<evidence type="ECO:0000256" key="1">
    <source>
        <dbReference type="SAM" id="MobiDB-lite"/>
    </source>
</evidence>
<dbReference type="Pfam" id="PF07486">
    <property type="entry name" value="Hydrolase_2"/>
    <property type="match status" value="1"/>
</dbReference>